<dbReference type="AlphaFoldDB" id="A0AA96J4J9"/>
<dbReference type="KEGG" id="fcj:RN605_02005"/>
<dbReference type="EMBL" id="CP134878">
    <property type="protein sequence ID" value="WNM18091.1"/>
    <property type="molecule type" value="Genomic_DNA"/>
</dbReference>
<evidence type="ECO:0000313" key="1">
    <source>
        <dbReference type="EMBL" id="WNM18091.1"/>
    </source>
</evidence>
<protein>
    <recommendedName>
        <fullName evidence="4">Lipoprotein</fullName>
    </recommendedName>
</protein>
<dbReference type="Proteomes" id="UP001304515">
    <property type="component" value="Chromosome"/>
</dbReference>
<accession>A0AA96J4J9</accession>
<dbReference type="RefSeq" id="WP_313321741.1">
    <property type="nucleotide sequence ID" value="NZ_CP134878.1"/>
</dbReference>
<reference evidence="1 3" key="1">
    <citation type="submission" date="2023-09" db="EMBL/GenBank/DDBJ databases">
        <title>Flavobacterium sp. a novel bacteria isolate from Pepper rhizosphere.</title>
        <authorList>
            <person name="Peng Y."/>
            <person name="Lee J."/>
        </authorList>
    </citation>
    <scope>NUCLEOTIDE SEQUENCE</scope>
    <source>
        <strain evidence="1">PMR2A8</strain>
        <strain evidence="2 3">PMTSA4</strain>
    </source>
</reference>
<accession>A0AA96F106</accession>
<gene>
    <name evidence="2" type="ORF">RN605_02005</name>
    <name evidence="1" type="ORF">RN608_08705</name>
</gene>
<dbReference type="EMBL" id="CP134890">
    <property type="protein sequence ID" value="WNM22143.1"/>
    <property type="molecule type" value="Genomic_DNA"/>
</dbReference>
<organism evidence="1">
    <name type="scientific">Flavobacterium capsici</name>
    <dbReference type="NCBI Taxonomy" id="3075618"/>
    <lineage>
        <taxon>Bacteria</taxon>
        <taxon>Pseudomonadati</taxon>
        <taxon>Bacteroidota</taxon>
        <taxon>Flavobacteriia</taxon>
        <taxon>Flavobacteriales</taxon>
        <taxon>Flavobacteriaceae</taxon>
        <taxon>Flavobacterium</taxon>
    </lineage>
</organism>
<evidence type="ECO:0008006" key="4">
    <source>
        <dbReference type="Google" id="ProtNLM"/>
    </source>
</evidence>
<dbReference type="PROSITE" id="PS51257">
    <property type="entry name" value="PROKAR_LIPOPROTEIN"/>
    <property type="match status" value="1"/>
</dbReference>
<evidence type="ECO:0000313" key="2">
    <source>
        <dbReference type="EMBL" id="WNM22143.1"/>
    </source>
</evidence>
<keyword evidence="3" id="KW-1185">Reference proteome</keyword>
<sequence>MKHTIYLLLLLTGFQSCKLTDNKADEETLPQTESKEVMKAIDKDENGCLASAGYIWSKLNKECVKLFTGIQLNPIDKPQNEDETLSAFIMFSEDANQVELFLPNATETYVLKRTAEGQSWVLDEWQLIPHKGYVLKQGDKPLFAGDDFIGKKVLGSDTEEK</sequence>
<name>A0AA96J4J9_9FLAO</name>
<proteinExistence type="predicted"/>
<evidence type="ECO:0000313" key="3">
    <source>
        <dbReference type="Proteomes" id="UP001304515"/>
    </source>
</evidence>